<keyword evidence="1" id="KW-0233">DNA recombination</keyword>
<dbReference type="InterPro" id="IPR002104">
    <property type="entry name" value="Integrase_catalytic"/>
</dbReference>
<dbReference type="InterPro" id="IPR011010">
    <property type="entry name" value="DNA_brk_join_enz"/>
</dbReference>
<dbReference type="PROSITE" id="PS51898">
    <property type="entry name" value="TYR_RECOMBINASE"/>
    <property type="match status" value="1"/>
</dbReference>
<evidence type="ECO:0000256" key="2">
    <source>
        <dbReference type="SAM" id="MobiDB-lite"/>
    </source>
</evidence>
<organism evidence="4 5">
    <name type="scientific">Longimycelium tulufanense</name>
    <dbReference type="NCBI Taxonomy" id="907463"/>
    <lineage>
        <taxon>Bacteria</taxon>
        <taxon>Bacillati</taxon>
        <taxon>Actinomycetota</taxon>
        <taxon>Actinomycetes</taxon>
        <taxon>Pseudonocardiales</taxon>
        <taxon>Pseudonocardiaceae</taxon>
        <taxon>Longimycelium</taxon>
    </lineage>
</organism>
<evidence type="ECO:0000313" key="5">
    <source>
        <dbReference type="Proteomes" id="UP000637578"/>
    </source>
</evidence>
<accession>A0A8J3FWR3</accession>
<feature type="domain" description="Tyr recombinase" evidence="3">
    <location>
        <begin position="109"/>
        <end position="278"/>
    </location>
</feature>
<dbReference type="AlphaFoldDB" id="A0A8J3FWR3"/>
<dbReference type="GO" id="GO:0003677">
    <property type="term" value="F:DNA binding"/>
    <property type="evidence" value="ECO:0007669"/>
    <property type="project" value="InterPro"/>
</dbReference>
<feature type="region of interest" description="Disordered" evidence="2">
    <location>
        <begin position="280"/>
        <end position="300"/>
    </location>
</feature>
<reference evidence="4" key="2">
    <citation type="submission" date="2020-09" db="EMBL/GenBank/DDBJ databases">
        <authorList>
            <person name="Sun Q."/>
            <person name="Zhou Y."/>
        </authorList>
    </citation>
    <scope>NUCLEOTIDE SEQUENCE</scope>
    <source>
        <strain evidence="4">CGMCC 4.5737</strain>
    </source>
</reference>
<dbReference type="Pfam" id="PF00589">
    <property type="entry name" value="Phage_integrase"/>
    <property type="match status" value="1"/>
</dbReference>
<gene>
    <name evidence="4" type="ORF">GCM10012275_28030</name>
</gene>
<dbReference type="PANTHER" id="PTHR30349">
    <property type="entry name" value="PHAGE INTEGRASE-RELATED"/>
    <property type="match status" value="1"/>
</dbReference>
<dbReference type="PANTHER" id="PTHR30349:SF64">
    <property type="entry name" value="PROPHAGE INTEGRASE INTD-RELATED"/>
    <property type="match status" value="1"/>
</dbReference>
<dbReference type="Gene3D" id="1.10.443.10">
    <property type="entry name" value="Intergrase catalytic core"/>
    <property type="match status" value="1"/>
</dbReference>
<dbReference type="InterPro" id="IPR013762">
    <property type="entry name" value="Integrase-like_cat_sf"/>
</dbReference>
<dbReference type="Proteomes" id="UP000637578">
    <property type="component" value="Unassembled WGS sequence"/>
</dbReference>
<protein>
    <submittedName>
        <fullName evidence="4">Integrase</fullName>
    </submittedName>
</protein>
<sequence>MDDLPGGSYRTEKISYLEEHLRWCRKIGRSDDTLFRRRQVLTWLAEFLGHDPITATRDELERWQDSLPSLANVRWKTALIRPYYQWLHQRGYRPDNPSALIPLPPNARRLPRPIDEEKLARAIENAPRRLLPWLLLAGWSGMRASDIAQLRRDSFTCDHKGNVWARVIGKGNVERTIPIPGWVWSIINPMMSPSGPCWRRERGFGPVTAQHVSQYSNQYLHKLGFTETLHTLRHRAGTVAMKNTKDLLIVKNLLGHVDIQSTTLYTLVANDDVAAAAENLPRPRSYSDGPHLHVVGEDTH</sequence>
<dbReference type="GO" id="GO:0015074">
    <property type="term" value="P:DNA integration"/>
    <property type="evidence" value="ECO:0007669"/>
    <property type="project" value="InterPro"/>
</dbReference>
<reference evidence="4" key="1">
    <citation type="journal article" date="2014" name="Int. J. Syst. Evol. Microbiol.">
        <title>Complete genome sequence of Corynebacterium casei LMG S-19264T (=DSM 44701T), isolated from a smear-ripened cheese.</title>
        <authorList>
            <consortium name="US DOE Joint Genome Institute (JGI-PGF)"/>
            <person name="Walter F."/>
            <person name="Albersmeier A."/>
            <person name="Kalinowski J."/>
            <person name="Ruckert C."/>
        </authorList>
    </citation>
    <scope>NUCLEOTIDE SEQUENCE</scope>
    <source>
        <strain evidence="4">CGMCC 4.5737</strain>
    </source>
</reference>
<name>A0A8J3FWR3_9PSEU</name>
<evidence type="ECO:0000256" key="1">
    <source>
        <dbReference type="ARBA" id="ARBA00023172"/>
    </source>
</evidence>
<dbReference type="InterPro" id="IPR050090">
    <property type="entry name" value="Tyrosine_recombinase_XerCD"/>
</dbReference>
<dbReference type="SUPFAM" id="SSF56349">
    <property type="entry name" value="DNA breaking-rejoining enzymes"/>
    <property type="match status" value="1"/>
</dbReference>
<comment type="caution">
    <text evidence="4">The sequence shown here is derived from an EMBL/GenBank/DDBJ whole genome shotgun (WGS) entry which is preliminary data.</text>
</comment>
<proteinExistence type="predicted"/>
<feature type="compositionally biased region" description="Basic and acidic residues" evidence="2">
    <location>
        <begin position="290"/>
        <end position="300"/>
    </location>
</feature>
<evidence type="ECO:0000259" key="3">
    <source>
        <dbReference type="PROSITE" id="PS51898"/>
    </source>
</evidence>
<dbReference type="GO" id="GO:0006310">
    <property type="term" value="P:DNA recombination"/>
    <property type="evidence" value="ECO:0007669"/>
    <property type="project" value="UniProtKB-KW"/>
</dbReference>
<dbReference type="EMBL" id="BMMK01000011">
    <property type="protein sequence ID" value="GGM55283.1"/>
    <property type="molecule type" value="Genomic_DNA"/>
</dbReference>
<evidence type="ECO:0000313" key="4">
    <source>
        <dbReference type="EMBL" id="GGM55283.1"/>
    </source>
</evidence>
<keyword evidence="5" id="KW-1185">Reference proteome</keyword>
<dbReference type="CDD" id="cd00397">
    <property type="entry name" value="DNA_BRE_C"/>
    <property type="match status" value="1"/>
</dbReference>